<evidence type="ECO:0000256" key="2">
    <source>
        <dbReference type="SAM" id="Phobius"/>
    </source>
</evidence>
<name>A0A1I8Q1X4_STOCA</name>
<feature type="transmembrane region" description="Helical" evidence="2">
    <location>
        <begin position="56"/>
        <end position="77"/>
    </location>
</feature>
<dbReference type="EnsemblMetazoa" id="SCAU013110-RA">
    <property type="protein sequence ID" value="SCAU013110-PA"/>
    <property type="gene ID" value="SCAU013110"/>
</dbReference>
<keyword evidence="2" id="KW-1133">Transmembrane helix</keyword>
<keyword evidence="2" id="KW-0812">Transmembrane</keyword>
<feature type="region of interest" description="Disordered" evidence="1">
    <location>
        <begin position="171"/>
        <end position="191"/>
    </location>
</feature>
<reference evidence="3" key="1">
    <citation type="submission" date="2020-05" db="UniProtKB">
        <authorList>
            <consortium name="EnsemblMetazoa"/>
        </authorList>
    </citation>
    <scope>IDENTIFICATION</scope>
    <source>
        <strain evidence="3">USDA</strain>
    </source>
</reference>
<organism evidence="3 4">
    <name type="scientific">Stomoxys calcitrans</name>
    <name type="common">Stable fly</name>
    <name type="synonym">Conops calcitrans</name>
    <dbReference type="NCBI Taxonomy" id="35570"/>
    <lineage>
        <taxon>Eukaryota</taxon>
        <taxon>Metazoa</taxon>
        <taxon>Ecdysozoa</taxon>
        <taxon>Arthropoda</taxon>
        <taxon>Hexapoda</taxon>
        <taxon>Insecta</taxon>
        <taxon>Pterygota</taxon>
        <taxon>Neoptera</taxon>
        <taxon>Endopterygota</taxon>
        <taxon>Diptera</taxon>
        <taxon>Brachycera</taxon>
        <taxon>Muscomorpha</taxon>
        <taxon>Muscoidea</taxon>
        <taxon>Muscidae</taxon>
        <taxon>Stomoxys</taxon>
    </lineage>
</organism>
<dbReference type="Proteomes" id="UP000095300">
    <property type="component" value="Unassembled WGS sequence"/>
</dbReference>
<evidence type="ECO:0000313" key="3">
    <source>
        <dbReference type="EnsemblMetazoa" id="SCAU013110-PA"/>
    </source>
</evidence>
<proteinExistence type="predicted"/>
<sequence length="206" mass="23180">MVQFRRNIATGCMVYLVMRHRVHVIGLVGTVQPPNNCALAVCSTMRMPTAVIGLKMSMVVKSILFAMMMPMVMFLWANPAIAIGNAKAVIHVCNVVRPCLSSIGIHCVALCHQRRNVIYQQPHCPSMAMVKTTMSAVAVNWRKMNRSASWPMKVYRHYRCRVKISKEPEIREATTAARKNKTTTSLPPPPTNQPTNHLLVHIFFLI</sequence>
<protein>
    <submittedName>
        <fullName evidence="3">Uncharacterized protein</fullName>
    </submittedName>
</protein>
<dbReference type="VEuPathDB" id="VectorBase:SCAU013110"/>
<dbReference type="AlphaFoldDB" id="A0A1I8Q1X4"/>
<evidence type="ECO:0000313" key="4">
    <source>
        <dbReference type="Proteomes" id="UP000095300"/>
    </source>
</evidence>
<accession>A0A1I8Q1X4</accession>
<keyword evidence="2" id="KW-0472">Membrane</keyword>
<keyword evidence="4" id="KW-1185">Reference proteome</keyword>
<evidence type="ECO:0000256" key="1">
    <source>
        <dbReference type="SAM" id="MobiDB-lite"/>
    </source>
</evidence>